<name>A0ABX2ZZY9_9GAMM</name>
<evidence type="ECO:0000313" key="2">
    <source>
        <dbReference type="Proteomes" id="UP000094329"/>
    </source>
</evidence>
<reference evidence="1 2" key="1">
    <citation type="submission" date="2016-08" db="EMBL/GenBank/DDBJ databases">
        <title>Draft genome sequence of Candidatus Piscirickettsia litoralis, from seawater.</title>
        <authorList>
            <person name="Wan X."/>
            <person name="Lee A.J."/>
            <person name="Hou S."/>
            <person name="Donachie S.P."/>
        </authorList>
    </citation>
    <scope>NUCLEOTIDE SEQUENCE [LARGE SCALE GENOMIC DNA]</scope>
    <source>
        <strain evidence="1 2">Y2</strain>
    </source>
</reference>
<comment type="caution">
    <text evidence="1">The sequence shown here is derived from an EMBL/GenBank/DDBJ whole genome shotgun (WGS) entry which is preliminary data.</text>
</comment>
<evidence type="ECO:0000313" key="1">
    <source>
        <dbReference type="EMBL" id="ODN41016.1"/>
    </source>
</evidence>
<gene>
    <name evidence="1" type="ORF">BGC07_18465</name>
</gene>
<organism evidence="1 2">
    <name type="scientific">Piscirickettsia litoralis</name>
    <dbReference type="NCBI Taxonomy" id="1891921"/>
    <lineage>
        <taxon>Bacteria</taxon>
        <taxon>Pseudomonadati</taxon>
        <taxon>Pseudomonadota</taxon>
        <taxon>Gammaproteobacteria</taxon>
        <taxon>Thiotrichales</taxon>
        <taxon>Piscirickettsiaceae</taxon>
        <taxon>Piscirickettsia</taxon>
    </lineage>
</organism>
<dbReference type="RefSeq" id="WP_069314528.1">
    <property type="nucleotide sequence ID" value="NZ_MDTU01000008.1"/>
</dbReference>
<dbReference type="EMBL" id="MDTU01000008">
    <property type="protein sequence ID" value="ODN41016.1"/>
    <property type="molecule type" value="Genomic_DNA"/>
</dbReference>
<dbReference type="Proteomes" id="UP000094329">
    <property type="component" value="Unassembled WGS sequence"/>
</dbReference>
<accession>A0ABX2ZZY9</accession>
<keyword evidence="2" id="KW-1185">Reference proteome</keyword>
<sequence>MNKHNKELIKLAEVNCEKVFKDIETNVIETEESISGADNQVYYFTGFINMLIDRLMDYELEVVEPYSKQLQKDLLNKFDNRVRVKFKKLIEQDMAKCAV</sequence>
<proteinExistence type="predicted"/>
<protein>
    <submittedName>
        <fullName evidence="1">Uncharacterized protein</fullName>
    </submittedName>
</protein>